<feature type="compositionally biased region" description="Basic and acidic residues" evidence="1">
    <location>
        <begin position="167"/>
        <end position="239"/>
    </location>
</feature>
<dbReference type="EMBL" id="LSRX01000884">
    <property type="protein sequence ID" value="OLP87053.1"/>
    <property type="molecule type" value="Genomic_DNA"/>
</dbReference>
<sequence length="309" mass="35103">MGALLLFSAVLPSGERVACVWKAFEGQRGDLRWEVRRMIENVSYKTTGAESSKPWRTVMKHWPNWQQVVAGLGFDVSEHMGKSRQAVVAKGGDASDSEQEHWFSTEALLSLLVHWMAVALDGTRIGKPGLEVVLMPATDLVNLRHCVLPPQAITFFYRQRHEESKEKTCKKEPGQLVAKEESKEKTCKKEPGQLVAKEESKEKTCKKEPGQLVAKEDSEEKPCKNKRDKQASKDDESKRSSKRMRLTLEEVQLILDSRREPHITTMLRGEIEALKAKMAARDRNIYNLLVQLKGEYQAKNFLELGALMK</sequence>
<proteinExistence type="predicted"/>
<comment type="caution">
    <text evidence="3">The sequence shown here is derived from an EMBL/GenBank/DDBJ whole genome shotgun (WGS) entry which is preliminary data.</text>
</comment>
<accession>A0A1Q9CVU3</accession>
<dbReference type="Proteomes" id="UP000186817">
    <property type="component" value="Unassembled WGS sequence"/>
</dbReference>
<gene>
    <name evidence="3" type="ORF">AK812_SmicGene31777</name>
</gene>
<dbReference type="AlphaFoldDB" id="A0A1Q9CVU3"/>
<evidence type="ECO:0000313" key="3">
    <source>
        <dbReference type="EMBL" id="OLP87053.1"/>
    </source>
</evidence>
<evidence type="ECO:0000256" key="2">
    <source>
        <dbReference type="SAM" id="SignalP"/>
    </source>
</evidence>
<protein>
    <submittedName>
        <fullName evidence="3">Uncharacterized protein</fullName>
    </submittedName>
</protein>
<feature type="region of interest" description="Disordered" evidence="1">
    <location>
        <begin position="167"/>
        <end position="243"/>
    </location>
</feature>
<name>A0A1Q9CVU3_SYMMI</name>
<dbReference type="OrthoDB" id="10325562at2759"/>
<feature type="chain" id="PRO_5010221584" evidence="2">
    <location>
        <begin position="17"/>
        <end position="309"/>
    </location>
</feature>
<organism evidence="3 4">
    <name type="scientific">Symbiodinium microadriaticum</name>
    <name type="common">Dinoflagellate</name>
    <name type="synonym">Zooxanthella microadriatica</name>
    <dbReference type="NCBI Taxonomy" id="2951"/>
    <lineage>
        <taxon>Eukaryota</taxon>
        <taxon>Sar</taxon>
        <taxon>Alveolata</taxon>
        <taxon>Dinophyceae</taxon>
        <taxon>Suessiales</taxon>
        <taxon>Symbiodiniaceae</taxon>
        <taxon>Symbiodinium</taxon>
    </lineage>
</organism>
<evidence type="ECO:0000313" key="4">
    <source>
        <dbReference type="Proteomes" id="UP000186817"/>
    </source>
</evidence>
<reference evidence="3 4" key="1">
    <citation type="submission" date="2016-02" db="EMBL/GenBank/DDBJ databases">
        <title>Genome analysis of coral dinoflagellate symbionts highlights evolutionary adaptations to a symbiotic lifestyle.</title>
        <authorList>
            <person name="Aranda M."/>
            <person name="Li Y."/>
            <person name="Liew Y.J."/>
            <person name="Baumgarten S."/>
            <person name="Simakov O."/>
            <person name="Wilson M."/>
            <person name="Piel J."/>
            <person name="Ashoor H."/>
            <person name="Bougouffa S."/>
            <person name="Bajic V.B."/>
            <person name="Ryu T."/>
            <person name="Ravasi T."/>
            <person name="Bayer T."/>
            <person name="Micklem G."/>
            <person name="Kim H."/>
            <person name="Bhak J."/>
            <person name="Lajeunesse T.C."/>
            <person name="Voolstra C.R."/>
        </authorList>
    </citation>
    <scope>NUCLEOTIDE SEQUENCE [LARGE SCALE GENOMIC DNA]</scope>
    <source>
        <strain evidence="3 4">CCMP2467</strain>
    </source>
</reference>
<evidence type="ECO:0000256" key="1">
    <source>
        <dbReference type="SAM" id="MobiDB-lite"/>
    </source>
</evidence>
<feature type="signal peptide" evidence="2">
    <location>
        <begin position="1"/>
        <end position="16"/>
    </location>
</feature>
<keyword evidence="2" id="KW-0732">Signal</keyword>
<keyword evidence="4" id="KW-1185">Reference proteome</keyword>